<feature type="domain" description="UvrD-like helicase ATP-binding" evidence="17">
    <location>
        <begin position="3"/>
        <end position="304"/>
    </location>
</feature>
<dbReference type="SUPFAM" id="SSF52540">
    <property type="entry name" value="P-loop containing nucleoside triphosphate hydrolases"/>
    <property type="match status" value="1"/>
</dbReference>
<keyword evidence="6 15" id="KW-0347">Helicase</keyword>
<dbReference type="Gene3D" id="3.40.50.300">
    <property type="entry name" value="P-loop containing nucleotide triphosphate hydrolases"/>
    <property type="match status" value="2"/>
</dbReference>
<dbReference type="Pfam" id="PF13361">
    <property type="entry name" value="UvrD_C"/>
    <property type="match status" value="1"/>
</dbReference>
<comment type="similarity">
    <text evidence="1">Belongs to the helicase family. UvrD subfamily.</text>
</comment>
<organism evidence="19 20">
    <name type="scientific">Candidatus Roizmanbacteria bacterium RIFOXYA1_FULL_41_12</name>
    <dbReference type="NCBI Taxonomy" id="1802082"/>
    <lineage>
        <taxon>Bacteria</taxon>
        <taxon>Candidatus Roizmaniibacteriota</taxon>
    </lineage>
</organism>
<keyword evidence="16" id="KW-0175">Coiled coil</keyword>
<evidence type="ECO:0000256" key="11">
    <source>
        <dbReference type="ARBA" id="ARBA00023235"/>
    </source>
</evidence>
<evidence type="ECO:0000256" key="13">
    <source>
        <dbReference type="ARBA" id="ARBA00034808"/>
    </source>
</evidence>
<dbReference type="Gene3D" id="3.90.320.10">
    <property type="match status" value="1"/>
</dbReference>
<evidence type="ECO:0000256" key="8">
    <source>
        <dbReference type="ARBA" id="ARBA00022840"/>
    </source>
</evidence>
<evidence type="ECO:0000313" key="20">
    <source>
        <dbReference type="Proteomes" id="UP000178450"/>
    </source>
</evidence>
<keyword evidence="2" id="KW-0540">Nuclease</keyword>
<evidence type="ECO:0000256" key="4">
    <source>
        <dbReference type="ARBA" id="ARBA00022763"/>
    </source>
</evidence>
<comment type="catalytic activity">
    <reaction evidence="14">
        <text>ATP + H2O = ADP + phosphate + H(+)</text>
        <dbReference type="Rhea" id="RHEA:13065"/>
        <dbReference type="ChEBI" id="CHEBI:15377"/>
        <dbReference type="ChEBI" id="CHEBI:15378"/>
        <dbReference type="ChEBI" id="CHEBI:30616"/>
        <dbReference type="ChEBI" id="CHEBI:43474"/>
        <dbReference type="ChEBI" id="CHEBI:456216"/>
        <dbReference type="EC" id="5.6.2.4"/>
    </reaction>
</comment>
<dbReference type="GO" id="GO:0004527">
    <property type="term" value="F:exonuclease activity"/>
    <property type="evidence" value="ECO:0007669"/>
    <property type="project" value="UniProtKB-KW"/>
</dbReference>
<feature type="domain" description="UvrD-like helicase C-terminal" evidence="18">
    <location>
        <begin position="305"/>
        <end position="612"/>
    </location>
</feature>
<keyword evidence="5 15" id="KW-0378">Hydrolase</keyword>
<evidence type="ECO:0000256" key="12">
    <source>
        <dbReference type="ARBA" id="ARBA00034617"/>
    </source>
</evidence>
<evidence type="ECO:0000256" key="9">
    <source>
        <dbReference type="ARBA" id="ARBA00023125"/>
    </source>
</evidence>
<dbReference type="GO" id="GO:0043138">
    <property type="term" value="F:3'-5' DNA helicase activity"/>
    <property type="evidence" value="ECO:0007669"/>
    <property type="project" value="UniProtKB-EC"/>
</dbReference>
<accession>A0A1F7KA83</accession>
<comment type="catalytic activity">
    <reaction evidence="12">
        <text>Couples ATP hydrolysis with the unwinding of duplex DNA by translocating in the 3'-5' direction.</text>
        <dbReference type="EC" id="5.6.2.4"/>
    </reaction>
</comment>
<evidence type="ECO:0000256" key="2">
    <source>
        <dbReference type="ARBA" id="ARBA00022722"/>
    </source>
</evidence>
<dbReference type="GO" id="GO:0000725">
    <property type="term" value="P:recombinational repair"/>
    <property type="evidence" value="ECO:0007669"/>
    <property type="project" value="TreeGrafter"/>
</dbReference>
<evidence type="ECO:0000256" key="14">
    <source>
        <dbReference type="ARBA" id="ARBA00048988"/>
    </source>
</evidence>
<name>A0A1F7KA83_9BACT</name>
<keyword evidence="3 15" id="KW-0547">Nucleotide-binding</keyword>
<evidence type="ECO:0000256" key="10">
    <source>
        <dbReference type="ARBA" id="ARBA00023204"/>
    </source>
</evidence>
<keyword evidence="9" id="KW-0238">DNA-binding</keyword>
<proteinExistence type="inferred from homology"/>
<dbReference type="InterPro" id="IPR013986">
    <property type="entry name" value="DExx_box_DNA_helicase_dom_sf"/>
</dbReference>
<dbReference type="GO" id="GO:0005524">
    <property type="term" value="F:ATP binding"/>
    <property type="evidence" value="ECO:0007669"/>
    <property type="project" value="UniProtKB-UniRule"/>
</dbReference>
<feature type="binding site" evidence="15">
    <location>
        <begin position="24"/>
        <end position="31"/>
    </location>
    <ligand>
        <name>ATP</name>
        <dbReference type="ChEBI" id="CHEBI:30616"/>
    </ligand>
</feature>
<dbReference type="Gene3D" id="1.10.10.160">
    <property type="match status" value="1"/>
</dbReference>
<feature type="coiled-coil region" evidence="16">
    <location>
        <begin position="161"/>
        <end position="192"/>
    </location>
</feature>
<dbReference type="PROSITE" id="PS51217">
    <property type="entry name" value="UVRD_HELICASE_CTER"/>
    <property type="match status" value="1"/>
</dbReference>
<evidence type="ECO:0000256" key="16">
    <source>
        <dbReference type="SAM" id="Coils"/>
    </source>
</evidence>
<dbReference type="PROSITE" id="PS51198">
    <property type="entry name" value="UVRD_HELICASE_ATP_BIND"/>
    <property type="match status" value="1"/>
</dbReference>
<dbReference type="Pfam" id="PF12705">
    <property type="entry name" value="PDDEXK_1"/>
    <property type="match status" value="1"/>
</dbReference>
<dbReference type="EC" id="5.6.2.4" evidence="13"/>
<dbReference type="EMBL" id="MGBG01000015">
    <property type="protein sequence ID" value="OGK64763.1"/>
    <property type="molecule type" value="Genomic_DNA"/>
</dbReference>
<gene>
    <name evidence="19" type="ORF">A2209_00330</name>
</gene>
<protein>
    <recommendedName>
        <fullName evidence="13">DNA 3'-5' helicase</fullName>
        <ecNumber evidence="13">5.6.2.4</ecNumber>
    </recommendedName>
</protein>
<evidence type="ECO:0000256" key="15">
    <source>
        <dbReference type="PROSITE-ProRule" id="PRU00560"/>
    </source>
</evidence>
<dbReference type="AlphaFoldDB" id="A0A1F7KA83"/>
<keyword evidence="10" id="KW-0234">DNA repair</keyword>
<keyword evidence="7" id="KW-0269">Exonuclease</keyword>
<dbReference type="Proteomes" id="UP000178450">
    <property type="component" value="Unassembled WGS sequence"/>
</dbReference>
<dbReference type="SUPFAM" id="SSF52980">
    <property type="entry name" value="Restriction endonuclease-like"/>
    <property type="match status" value="1"/>
</dbReference>
<dbReference type="InterPro" id="IPR000212">
    <property type="entry name" value="DNA_helicase_UvrD/REP"/>
</dbReference>
<evidence type="ECO:0000256" key="5">
    <source>
        <dbReference type="ARBA" id="ARBA00022801"/>
    </source>
</evidence>
<evidence type="ECO:0000313" key="19">
    <source>
        <dbReference type="EMBL" id="OGK64763.1"/>
    </source>
</evidence>
<evidence type="ECO:0000256" key="3">
    <source>
        <dbReference type="ARBA" id="ARBA00022741"/>
    </source>
</evidence>
<evidence type="ECO:0000256" key="6">
    <source>
        <dbReference type="ARBA" id="ARBA00022806"/>
    </source>
</evidence>
<dbReference type="Gene3D" id="1.10.486.10">
    <property type="entry name" value="PCRA, domain 4"/>
    <property type="match status" value="1"/>
</dbReference>
<dbReference type="PANTHER" id="PTHR11070:SF2">
    <property type="entry name" value="ATP-DEPENDENT DNA HELICASE SRS2"/>
    <property type="match status" value="1"/>
</dbReference>
<keyword evidence="4" id="KW-0227">DNA damage</keyword>
<dbReference type="InterPro" id="IPR011335">
    <property type="entry name" value="Restrct_endonuc-II-like"/>
</dbReference>
<dbReference type="InterPro" id="IPR011604">
    <property type="entry name" value="PDDEXK-like_dom_sf"/>
</dbReference>
<evidence type="ECO:0000256" key="1">
    <source>
        <dbReference type="ARBA" id="ARBA00009922"/>
    </source>
</evidence>
<evidence type="ECO:0000259" key="17">
    <source>
        <dbReference type="PROSITE" id="PS51198"/>
    </source>
</evidence>
<evidence type="ECO:0000259" key="18">
    <source>
        <dbReference type="PROSITE" id="PS51217"/>
    </source>
</evidence>
<dbReference type="CDD" id="cd17932">
    <property type="entry name" value="DEXQc_UvrD"/>
    <property type="match status" value="1"/>
</dbReference>
<evidence type="ECO:0000256" key="7">
    <source>
        <dbReference type="ARBA" id="ARBA00022839"/>
    </source>
</evidence>
<dbReference type="InterPro" id="IPR014016">
    <property type="entry name" value="UvrD-like_ATP-bd"/>
</dbReference>
<dbReference type="GO" id="GO:0003677">
    <property type="term" value="F:DNA binding"/>
    <property type="evidence" value="ECO:0007669"/>
    <property type="project" value="UniProtKB-KW"/>
</dbReference>
<dbReference type="PANTHER" id="PTHR11070">
    <property type="entry name" value="UVRD / RECB / PCRA DNA HELICASE FAMILY MEMBER"/>
    <property type="match status" value="1"/>
</dbReference>
<reference evidence="19 20" key="1">
    <citation type="journal article" date="2016" name="Nat. Commun.">
        <title>Thousands of microbial genomes shed light on interconnected biogeochemical processes in an aquifer system.</title>
        <authorList>
            <person name="Anantharaman K."/>
            <person name="Brown C.T."/>
            <person name="Hug L.A."/>
            <person name="Sharon I."/>
            <person name="Castelle C.J."/>
            <person name="Probst A.J."/>
            <person name="Thomas B.C."/>
            <person name="Singh A."/>
            <person name="Wilkins M.J."/>
            <person name="Karaoz U."/>
            <person name="Brodie E.L."/>
            <person name="Williams K.H."/>
            <person name="Hubbard S.S."/>
            <person name="Banfield J.F."/>
        </authorList>
    </citation>
    <scope>NUCLEOTIDE SEQUENCE [LARGE SCALE GENOMIC DNA]</scope>
</reference>
<comment type="caution">
    <text evidence="19">The sequence shown here is derived from an EMBL/GenBank/DDBJ whole genome shotgun (WGS) entry which is preliminary data.</text>
</comment>
<dbReference type="InterPro" id="IPR014017">
    <property type="entry name" value="DNA_helicase_UvrD-like_C"/>
</dbReference>
<sequence>MSFNISTEQQVAINYLNGPSLIIAGAGTGKTTVLTEKIKKIVLEKKVSPEQVLALTFTEKAAFEMEERVDKALPYGYYQTWVMTFHGFADTLLREHGLHIGLSPSYKILSEAESVLFLRNHLNELSLEYFFSTGNPIGFINHALKHFSRLRDENITPVQYLSFAKKQASQAKEEEEKQEAQKTLELAEMYQKYQALKLKHSFLDYADLIYYLVKLLTKRTNVLKSLQSQFQYGLVDEFQDTNIVQYDLIKLLFPPQNKPNLTVIGDDNQSIYKFRGASVSNILSFNSDYSQVKTFILNTNYRSYQAILDTSYRLITHNNPDTLEVSLGISKKLVSSRGHKKIAQPQLLHGTEGDQEAEAIAKTIIELGKTGNYQLNDFAILVRASDHAKPIIQALERMNLPYQFLGPTLLYYKNEVRDLIALLRFLQDSHDSTSLFRVLSMPLFGLDRSELVYLMAFGKRTSRSLIETLVILKQLYGGVTDPELQSLRSAVPFLKAKTRDRLLNLHNLLIDLLQKTPHQSALQILYAFLDKSGYLKVLSEIKSERDEERLHNITKFFSRLKKISGQFGEPSVNEVIEHIDLSLELGDTPRVEDFDYEKENAVNILTAHSAKGLEFKVVFICNLVADRFPTRRRSEILPIPTPLIKEQLPQGDFHLQEERRLFYVAITRARDRVYFTYADLYSGGKRQKKISPFVIEALDKDTIAKLVQQTRANKQQLSIFDLAKPQIPAIRAIKPEAYGITRFSYSQIETYDRCPKQYQYRYLLKVPEPESSALSFGSSVHQALEQFYKEVIKKQQPDLTVLLNHYQNSFIPLGYFNRQMQDRTFKHGKQLLTRYYQQFYTPKIQTVAVEQPFVLKLKEGKLEYEIAGKIDRIDHQGSQYEIIDYKTGKKPQASVLKKSLQLGIYALAAMDKNLLNLPIDKITLTYYYLEKTERFQTKAQEKDLTQTKKNVVASLMKLTDGNYQPSPGYHCDWCPFKIICPAWET</sequence>
<dbReference type="Pfam" id="PF00580">
    <property type="entry name" value="UvrD-helicase"/>
    <property type="match status" value="1"/>
</dbReference>
<dbReference type="InterPro" id="IPR027417">
    <property type="entry name" value="P-loop_NTPase"/>
</dbReference>
<dbReference type="InterPro" id="IPR038726">
    <property type="entry name" value="PDDEXK_AddAB-type"/>
</dbReference>
<keyword evidence="8 15" id="KW-0067">ATP-binding</keyword>
<keyword evidence="11" id="KW-0413">Isomerase</keyword>